<evidence type="ECO:0000259" key="6">
    <source>
        <dbReference type="PROSITE" id="PS51677"/>
    </source>
</evidence>
<sequence>MSLKSAIIRTGLRAIDWSRADLWLAPVSRGTGIILMFHHVRPASYGTFAPNRLLEITPAFFETVVSMVREAGYEIIAQDALPQRLREKGGRPFALLTFDDGYRDNAEYALPILRRHAVPATFFITTGFADGHGRLWWLELEEAIRRLDRVLFTHDGRDFDLPARDDAEKQIAFETTYWRLRSGDEATLLAVIADLAAQAGLDSRALTRGLCMTWDEIRAVAGDPLITIGAHTVSHPMLAKHDDVTARYEIVQSRDRLAEELGCNVAHFAYPVGDPGSAGPRDFALAQEAGFTTAVTTRPGHVFAGHADHPHALPRVSVNGLHQSRKTMRALLSGVPFMLWNKGRRLNTR</sequence>
<dbReference type="STRING" id="1653334.GA0071312_2216"/>
<dbReference type="EMBL" id="LJSX01000002">
    <property type="protein sequence ID" value="KPQ12378.1"/>
    <property type="molecule type" value="Genomic_DNA"/>
</dbReference>
<keyword evidence="7" id="KW-0624">Polysaccharide degradation</keyword>
<comment type="similarity">
    <text evidence="2">Belongs to the polysaccharide deacetylase family.</text>
</comment>
<accession>A0A0N8KEV3</accession>
<keyword evidence="7" id="KW-0858">Xylan degradation</keyword>
<dbReference type="GO" id="GO:0016810">
    <property type="term" value="F:hydrolase activity, acting on carbon-nitrogen (but not peptide) bonds"/>
    <property type="evidence" value="ECO:0007669"/>
    <property type="project" value="InterPro"/>
</dbReference>
<evidence type="ECO:0000256" key="1">
    <source>
        <dbReference type="ARBA" id="ARBA00003236"/>
    </source>
</evidence>
<dbReference type="PANTHER" id="PTHR34216">
    <property type="match status" value="1"/>
</dbReference>
<keyword evidence="7" id="KW-0119">Carbohydrate metabolism</keyword>
<dbReference type="InterPro" id="IPR002509">
    <property type="entry name" value="NODB_dom"/>
</dbReference>
<name>A0A0N8KEV3_9HYPH</name>
<comment type="function">
    <text evidence="1">Is involved in generating a small heat-stable compound (Nod), an acylated oligomer of N-acetylglucosamine, that stimulates mitosis in various plant protoplasts.</text>
</comment>
<keyword evidence="7" id="KW-0378">Hydrolase</keyword>
<dbReference type="RefSeq" id="WP_074445008.1">
    <property type="nucleotide sequence ID" value="NZ_FMBM01000002.1"/>
</dbReference>
<dbReference type="InterPro" id="IPR051398">
    <property type="entry name" value="Polysacch_Deacetylase"/>
</dbReference>
<gene>
    <name evidence="8" type="ORF">GA0071312_2216</name>
    <name evidence="7" type="ORF">HLUCCO17_02095</name>
</gene>
<evidence type="ECO:0000313" key="9">
    <source>
        <dbReference type="Proteomes" id="UP000050497"/>
    </source>
</evidence>
<dbReference type="SUPFAM" id="SSF88713">
    <property type="entry name" value="Glycoside hydrolase/deacetylase"/>
    <property type="match status" value="1"/>
</dbReference>
<dbReference type="GO" id="GO:0045493">
    <property type="term" value="P:xylan catabolic process"/>
    <property type="evidence" value="ECO:0007669"/>
    <property type="project" value="UniProtKB-KW"/>
</dbReference>
<protein>
    <recommendedName>
        <fullName evidence="3">Chitooligosaccharide deacetylase</fullName>
    </recommendedName>
    <alternativeName>
        <fullName evidence="5">Nodulation protein B</fullName>
    </alternativeName>
</protein>
<proteinExistence type="inferred from homology"/>
<dbReference type="Gene3D" id="3.20.20.370">
    <property type="entry name" value="Glycoside hydrolase/deacetylase"/>
    <property type="match status" value="1"/>
</dbReference>
<evidence type="ECO:0000313" key="7">
    <source>
        <dbReference type="EMBL" id="KPQ12378.1"/>
    </source>
</evidence>
<keyword evidence="4" id="KW-0732">Signal</keyword>
<reference evidence="8 10" key="2">
    <citation type="submission" date="2016-08" db="EMBL/GenBank/DDBJ databases">
        <authorList>
            <person name="Varghese N."/>
            <person name="Submissions Spin"/>
        </authorList>
    </citation>
    <scope>NUCLEOTIDE SEQUENCE [LARGE SCALE GENOMIC DNA]</scope>
    <source>
        <strain evidence="8 10">HL-109</strain>
    </source>
</reference>
<dbReference type="PATRIC" id="fig|1653334.4.peg.934"/>
<comment type="caution">
    <text evidence="7">The sequence shown here is derived from an EMBL/GenBank/DDBJ whole genome shotgun (WGS) entry which is preliminary data.</text>
</comment>
<dbReference type="GO" id="GO:0016798">
    <property type="term" value="F:hydrolase activity, acting on glycosyl bonds"/>
    <property type="evidence" value="ECO:0007669"/>
    <property type="project" value="UniProtKB-KW"/>
</dbReference>
<dbReference type="PROSITE" id="PS51677">
    <property type="entry name" value="NODB"/>
    <property type="match status" value="1"/>
</dbReference>
<feature type="domain" description="NodB homology" evidence="6">
    <location>
        <begin position="92"/>
        <end position="349"/>
    </location>
</feature>
<dbReference type="Proteomes" id="UP000182800">
    <property type="component" value="Unassembled WGS sequence"/>
</dbReference>
<organism evidence="7 9">
    <name type="scientific">Saliniramus fredricksonii</name>
    <dbReference type="NCBI Taxonomy" id="1653334"/>
    <lineage>
        <taxon>Bacteria</taxon>
        <taxon>Pseudomonadati</taxon>
        <taxon>Pseudomonadota</taxon>
        <taxon>Alphaproteobacteria</taxon>
        <taxon>Hyphomicrobiales</taxon>
        <taxon>Salinarimonadaceae</taxon>
        <taxon>Saliniramus</taxon>
    </lineage>
</organism>
<dbReference type="InterPro" id="IPR011330">
    <property type="entry name" value="Glyco_hydro/deAcase_b/a-brl"/>
</dbReference>
<dbReference type="EMBL" id="FMBM01000002">
    <property type="protein sequence ID" value="SCC81280.1"/>
    <property type="molecule type" value="Genomic_DNA"/>
</dbReference>
<evidence type="ECO:0000313" key="10">
    <source>
        <dbReference type="Proteomes" id="UP000182800"/>
    </source>
</evidence>
<dbReference type="PANTHER" id="PTHR34216:SF7">
    <property type="entry name" value="POLY-BETA-1,6-N-ACETYL-D-GLUCOSAMINE N-DEACETYLASE"/>
    <property type="match status" value="1"/>
</dbReference>
<dbReference type="AlphaFoldDB" id="A0A0N8KEV3"/>
<keyword evidence="7" id="KW-0326">Glycosidase</keyword>
<dbReference type="Pfam" id="PF01522">
    <property type="entry name" value="Polysacc_deac_1"/>
    <property type="match status" value="1"/>
</dbReference>
<evidence type="ECO:0000256" key="4">
    <source>
        <dbReference type="ARBA" id="ARBA00022729"/>
    </source>
</evidence>
<reference evidence="7 9" key="1">
    <citation type="submission" date="2015-09" db="EMBL/GenBank/DDBJ databases">
        <title>Identification and resolution of microdiversity through metagenomic sequencing of parallel consortia.</title>
        <authorList>
            <person name="Nelson W.C."/>
            <person name="Romine M.F."/>
            <person name="Lindemann S.R."/>
        </authorList>
    </citation>
    <scope>NUCLEOTIDE SEQUENCE [LARGE SCALE GENOMIC DNA]</scope>
    <source>
        <strain evidence="7">HL-109</strain>
    </source>
</reference>
<dbReference type="Proteomes" id="UP000050497">
    <property type="component" value="Unassembled WGS sequence"/>
</dbReference>
<dbReference type="OrthoDB" id="9782872at2"/>
<evidence type="ECO:0000256" key="5">
    <source>
        <dbReference type="ARBA" id="ARBA00032976"/>
    </source>
</evidence>
<evidence type="ECO:0000256" key="3">
    <source>
        <dbReference type="ARBA" id="ARBA00020071"/>
    </source>
</evidence>
<evidence type="ECO:0000256" key="2">
    <source>
        <dbReference type="ARBA" id="ARBA00010973"/>
    </source>
</evidence>
<dbReference type="CDD" id="cd10968">
    <property type="entry name" value="CE4_Mlr8448_like_5s"/>
    <property type="match status" value="1"/>
</dbReference>
<keyword evidence="10" id="KW-1185">Reference proteome</keyword>
<evidence type="ECO:0000313" key="8">
    <source>
        <dbReference type="EMBL" id="SCC81280.1"/>
    </source>
</evidence>